<dbReference type="EMBL" id="JAUCMV010000001">
    <property type="protein sequence ID" value="KAK0429269.1"/>
    <property type="molecule type" value="Genomic_DNA"/>
</dbReference>
<feature type="region of interest" description="Disordered" evidence="1">
    <location>
        <begin position="206"/>
        <end position="236"/>
    </location>
</feature>
<proteinExistence type="predicted"/>
<gene>
    <name evidence="2" type="ORF">QR680_011285</name>
</gene>
<evidence type="ECO:0000313" key="2">
    <source>
        <dbReference type="EMBL" id="KAK0429269.1"/>
    </source>
</evidence>
<evidence type="ECO:0000256" key="1">
    <source>
        <dbReference type="SAM" id="MobiDB-lite"/>
    </source>
</evidence>
<dbReference type="AlphaFoldDB" id="A0AA39IT91"/>
<feature type="compositionally biased region" description="Basic and acidic residues" evidence="1">
    <location>
        <begin position="225"/>
        <end position="236"/>
    </location>
</feature>
<protein>
    <submittedName>
        <fullName evidence="2">Uncharacterized protein</fullName>
    </submittedName>
</protein>
<accession>A0AA39IT91</accession>
<evidence type="ECO:0000313" key="3">
    <source>
        <dbReference type="Proteomes" id="UP001175271"/>
    </source>
</evidence>
<name>A0AA39IT91_9BILA</name>
<sequence>MPPMLGSVSREEERRVRLHVVFALVSSLVALLLSVALAPAIALHAMTLAAGTANQTHCPTLAFTSLMRIDAIKQRSRERAKRQSDEDGFASSLSYPIAVLLSPYAFQPAALAFQDPEGFQEKTLSMDSMESRARMAQTVVRLRARTHSSVFEIVQLDPWDLQVHRVPKDVEVIAARQAAVVSTRLLQNVAPQALSVQRDSPVNEANMVRPARRERSSLPYLSSVESRERKERVGDQAPRVRLELTESMELMVRKAHLGKSAGKVPQGKTVPAEKEDVLGNQALHGHVSSVRRRAWPVDTLHHKLYITFILMYLAMNPIKDFNI</sequence>
<reference evidence="2" key="1">
    <citation type="submission" date="2023-06" db="EMBL/GenBank/DDBJ databases">
        <title>Genomic analysis of the entomopathogenic nematode Steinernema hermaphroditum.</title>
        <authorList>
            <person name="Schwarz E.M."/>
            <person name="Heppert J.K."/>
            <person name="Baniya A."/>
            <person name="Schwartz H.T."/>
            <person name="Tan C.-H."/>
            <person name="Antoshechkin I."/>
            <person name="Sternberg P.W."/>
            <person name="Goodrich-Blair H."/>
            <person name="Dillman A.R."/>
        </authorList>
    </citation>
    <scope>NUCLEOTIDE SEQUENCE</scope>
    <source>
        <strain evidence="2">PS9179</strain>
        <tissue evidence="2">Whole animal</tissue>
    </source>
</reference>
<comment type="caution">
    <text evidence="2">The sequence shown here is derived from an EMBL/GenBank/DDBJ whole genome shotgun (WGS) entry which is preliminary data.</text>
</comment>
<dbReference type="Proteomes" id="UP001175271">
    <property type="component" value="Unassembled WGS sequence"/>
</dbReference>
<organism evidence="2 3">
    <name type="scientific">Steinernema hermaphroditum</name>
    <dbReference type="NCBI Taxonomy" id="289476"/>
    <lineage>
        <taxon>Eukaryota</taxon>
        <taxon>Metazoa</taxon>
        <taxon>Ecdysozoa</taxon>
        <taxon>Nematoda</taxon>
        <taxon>Chromadorea</taxon>
        <taxon>Rhabditida</taxon>
        <taxon>Tylenchina</taxon>
        <taxon>Panagrolaimomorpha</taxon>
        <taxon>Strongyloidoidea</taxon>
        <taxon>Steinernematidae</taxon>
        <taxon>Steinernema</taxon>
    </lineage>
</organism>
<keyword evidence="3" id="KW-1185">Reference proteome</keyword>